<dbReference type="PANTHER" id="PTHR43536:SF1">
    <property type="entry name" value="MANNOSYLGLYCOPROTEIN ENDO-BETA-MANNOSIDASE"/>
    <property type="match status" value="1"/>
</dbReference>
<dbReference type="InterPro" id="IPR013783">
    <property type="entry name" value="Ig-like_fold"/>
</dbReference>
<dbReference type="InterPro" id="IPR054593">
    <property type="entry name" value="Beta-mannosidase-like_N2"/>
</dbReference>
<keyword evidence="2" id="KW-0378">Hydrolase</keyword>
<dbReference type="InterPro" id="IPR041351">
    <property type="entry name" value="Ig_GlcNase"/>
</dbReference>
<evidence type="ECO:0000313" key="5">
    <source>
        <dbReference type="EMBL" id="MFD2548977.1"/>
    </source>
</evidence>
<protein>
    <submittedName>
        <fullName evidence="5">Discoidin domain-containing protein</fullName>
    </submittedName>
</protein>
<dbReference type="PROSITE" id="PS50022">
    <property type="entry name" value="FA58C_3"/>
    <property type="match status" value="1"/>
</dbReference>
<dbReference type="InterPro" id="IPR006102">
    <property type="entry name" value="Ig-like_GH2"/>
</dbReference>
<feature type="domain" description="F5/8 type C" evidence="4">
    <location>
        <begin position="744"/>
        <end position="880"/>
    </location>
</feature>
<dbReference type="SUPFAM" id="SSF49785">
    <property type="entry name" value="Galactose-binding domain-like"/>
    <property type="match status" value="2"/>
</dbReference>
<dbReference type="InterPro" id="IPR008979">
    <property type="entry name" value="Galactose-bd-like_sf"/>
</dbReference>
<name>A0ABW5KJE2_9SPHI</name>
<dbReference type="Gene3D" id="3.20.20.80">
    <property type="entry name" value="Glycosidases"/>
    <property type="match status" value="1"/>
</dbReference>
<dbReference type="Gene3D" id="2.60.40.10">
    <property type="entry name" value="Immunoglobulins"/>
    <property type="match status" value="3"/>
</dbReference>
<evidence type="ECO:0000256" key="1">
    <source>
        <dbReference type="ARBA" id="ARBA00007401"/>
    </source>
</evidence>
<proteinExistence type="inferred from homology"/>
<dbReference type="RefSeq" id="WP_380905284.1">
    <property type="nucleotide sequence ID" value="NZ_JBHUEG010000006.1"/>
</dbReference>
<dbReference type="Pfam" id="PF00703">
    <property type="entry name" value="Glyco_hydro_2"/>
    <property type="match status" value="1"/>
</dbReference>
<keyword evidence="3" id="KW-0326">Glycosidase</keyword>
<dbReference type="Pfam" id="PF22633">
    <property type="entry name" value="F5_F8_type_C_2"/>
    <property type="match status" value="1"/>
</dbReference>
<gene>
    <name evidence="5" type="ORF">ACFSR5_15105</name>
</gene>
<reference evidence="6" key="1">
    <citation type="journal article" date="2019" name="Int. J. Syst. Evol. Microbiol.">
        <title>The Global Catalogue of Microorganisms (GCM) 10K type strain sequencing project: providing services to taxonomists for standard genome sequencing and annotation.</title>
        <authorList>
            <consortium name="The Broad Institute Genomics Platform"/>
            <consortium name="The Broad Institute Genome Sequencing Center for Infectious Disease"/>
            <person name="Wu L."/>
            <person name="Ma J."/>
        </authorList>
    </citation>
    <scope>NUCLEOTIDE SEQUENCE [LARGE SCALE GENOMIC DNA]</scope>
    <source>
        <strain evidence="6">KCTC 42662</strain>
    </source>
</reference>
<comment type="caution">
    <text evidence="5">The sequence shown here is derived from an EMBL/GenBank/DDBJ whole genome shotgun (WGS) entry which is preliminary data.</text>
</comment>
<dbReference type="SUPFAM" id="SSF49303">
    <property type="entry name" value="beta-Galactosidase/glucuronidase domain"/>
    <property type="match status" value="3"/>
</dbReference>
<dbReference type="PANTHER" id="PTHR43536">
    <property type="entry name" value="MANNOSYLGLYCOPROTEIN ENDO-BETA-MANNOSIDASE"/>
    <property type="match status" value="1"/>
</dbReference>
<dbReference type="InterPro" id="IPR043534">
    <property type="entry name" value="EBDG/EBM"/>
</dbReference>
<sequence length="1027" mass="117041">MKNLKNIWIIVVVLLLAPACRAQLQRISLNSTGSLINWSVEPVTEHSPSGNEISLPHYRSQQVIKAVVPGVVFTSYVEAGKVPDPDYADNIHRVDETFFNRPFWYRGTFKTPEGLKSGQKVWLQFDNTNRYADFYLNGVKISGTPTSSRDVSGHMLRSKYEISGLLRPHGDNVVAVLITDADQKKTRDAKDQFGVTASPTYLSAASWDWMPYVPGRLAGITGNVSLAVTGEVTMEDPWVRSELESNDIAYLNVSCDFRNSARQPKDVVFSGVIQPGNIRFSQTVRVPAGETAKAVLDRKQVQELIIKQPRLWWPNGYGDPNLYTCTLRAEVDGELSDEREISFGIRKYEYQYARNSAGWPVLQFFINGQRIFVKGGNWGISEYLLRSRPEDYHSKIKLHKDMNYNMIRLWTGSVTDDAFYDYCDRYGIMVWDDFWLYVAYNDVASDADFKANALDKVKRLRNHASIALWCGANETHPKAELDSYLRSLIALEDRNDRMYKSSSNQDGLSGSGWWGNQPPRHHFETSASNLAWNDPPYPYGIDRGYGLRTEIGMATFPNYESVQLFIPAASQWPLPTDEQLENDNDNLYNKHYFGKEASNASPVNYKRAVNRQFGESADLETFCEKAQYLNIEVMKGMYEAWNDKMWEDASGLLLWMSQPAYPSFVWQTYDYYHDATGAYWGAKYACEPRHIQWNAATGSVKVINATSNALRGARAIARIFNMEGKELTRYAQRTVVHTAASDKVEAFRLNFNPYNLALGKPVYASTQLGERRASLATDGAEGTRWESEHADNQWISIDLGAAQPLYTLVIKWEEAYAESYGVQLSPDGKRWYSAADVQQGKGKTEEINLGGARARYVKLLAKKRGSDFGFSIHELEVYGHQRRDAELTHLHFIKLELRDSLGTSLSENFYWRNGEHELDYTGLNDLPAAQLEFSVVENGTHALQIRVQNKGKSVAFGNRLRLVDHITKKRLLPVQFTDNYFTLMPGQHKTIDIRSMGIERWDRVDILWKQYGQKEQNVLKDITIKHE</sequence>
<evidence type="ECO:0000256" key="2">
    <source>
        <dbReference type="ARBA" id="ARBA00022801"/>
    </source>
</evidence>
<dbReference type="InterPro" id="IPR036156">
    <property type="entry name" value="Beta-gal/glucu_dom_sf"/>
</dbReference>
<evidence type="ECO:0000259" key="4">
    <source>
        <dbReference type="PROSITE" id="PS50022"/>
    </source>
</evidence>
<evidence type="ECO:0000313" key="6">
    <source>
        <dbReference type="Proteomes" id="UP001597545"/>
    </source>
</evidence>
<evidence type="ECO:0000256" key="3">
    <source>
        <dbReference type="ARBA" id="ARBA00023295"/>
    </source>
</evidence>
<dbReference type="Pfam" id="PF22666">
    <property type="entry name" value="Glyco_hydro_2_N2"/>
    <property type="match status" value="1"/>
</dbReference>
<accession>A0ABW5KJE2</accession>
<comment type="similarity">
    <text evidence="1">Belongs to the glycosyl hydrolase 2 family.</text>
</comment>
<dbReference type="InterPro" id="IPR000421">
    <property type="entry name" value="FA58C"/>
</dbReference>
<dbReference type="Gene3D" id="2.60.120.260">
    <property type="entry name" value="Galactose-binding domain-like"/>
    <property type="match status" value="2"/>
</dbReference>
<organism evidence="5 6">
    <name type="scientific">Sphingobacterium suaedae</name>
    <dbReference type="NCBI Taxonomy" id="1686402"/>
    <lineage>
        <taxon>Bacteria</taxon>
        <taxon>Pseudomonadati</taxon>
        <taxon>Bacteroidota</taxon>
        <taxon>Sphingobacteriia</taxon>
        <taxon>Sphingobacteriales</taxon>
        <taxon>Sphingobacteriaceae</taxon>
        <taxon>Sphingobacterium</taxon>
    </lineage>
</organism>
<keyword evidence="6" id="KW-1185">Reference proteome</keyword>
<dbReference type="SUPFAM" id="SSF51445">
    <property type="entry name" value="(Trans)glycosidases"/>
    <property type="match status" value="1"/>
</dbReference>
<dbReference type="EMBL" id="JBHULR010000007">
    <property type="protein sequence ID" value="MFD2548977.1"/>
    <property type="molecule type" value="Genomic_DNA"/>
</dbReference>
<dbReference type="Pfam" id="PF18368">
    <property type="entry name" value="Ig_GlcNase"/>
    <property type="match status" value="1"/>
</dbReference>
<dbReference type="InterPro" id="IPR017853">
    <property type="entry name" value="GH"/>
</dbReference>
<dbReference type="Proteomes" id="UP001597545">
    <property type="component" value="Unassembled WGS sequence"/>
</dbReference>